<comment type="pathway">
    <text evidence="2">Lipid metabolism; fatty acid biosynthesis.</text>
</comment>
<keyword evidence="10" id="KW-0809">Transit peptide</keyword>
<evidence type="ECO:0000256" key="3">
    <source>
        <dbReference type="ARBA" id="ARBA00009233"/>
    </source>
</evidence>
<comment type="subunit">
    <text evidence="4">Homotetramer.</text>
</comment>
<keyword evidence="13" id="KW-0275">Fatty acid biosynthesis</keyword>
<dbReference type="InterPro" id="IPR014358">
    <property type="entry name" value="Enoyl-ACP_Rdtase_NADH"/>
</dbReference>
<keyword evidence="7" id="KW-0150">Chloroplast</keyword>
<dbReference type="NCBIfam" id="NF004957">
    <property type="entry name" value="PRK06300.1"/>
    <property type="match status" value="1"/>
</dbReference>
<dbReference type="AlphaFoldDB" id="A0A8J5G601"/>
<dbReference type="Proteomes" id="UP000734854">
    <property type="component" value="Unassembled WGS sequence"/>
</dbReference>
<comment type="catalytic activity">
    <reaction evidence="15">
        <text>a 2,3-saturated acyl-[ACP] + NAD(+) = a (2E)-enoyl-[ACP] + NADH + H(+)</text>
        <dbReference type="Rhea" id="RHEA:10240"/>
        <dbReference type="Rhea" id="RHEA-COMP:9925"/>
        <dbReference type="Rhea" id="RHEA-COMP:9926"/>
        <dbReference type="ChEBI" id="CHEBI:15378"/>
        <dbReference type="ChEBI" id="CHEBI:57540"/>
        <dbReference type="ChEBI" id="CHEBI:57945"/>
        <dbReference type="ChEBI" id="CHEBI:78784"/>
        <dbReference type="ChEBI" id="CHEBI:78785"/>
        <dbReference type="EC" id="1.3.1.9"/>
    </reaction>
</comment>
<evidence type="ECO:0000256" key="12">
    <source>
        <dbReference type="ARBA" id="ARBA00023098"/>
    </source>
</evidence>
<evidence type="ECO:0000256" key="4">
    <source>
        <dbReference type="ARBA" id="ARBA00011881"/>
    </source>
</evidence>
<evidence type="ECO:0000256" key="14">
    <source>
        <dbReference type="ARBA" id="ARBA00033016"/>
    </source>
</evidence>
<dbReference type="FunFam" id="3.40.50.720:FF:000192">
    <property type="entry name" value="Enoyl-[acyl-carrier-protein] reductase [NADH]"/>
    <property type="match status" value="1"/>
</dbReference>
<keyword evidence="12" id="KW-0443">Lipid metabolism</keyword>
<dbReference type="InterPro" id="IPR036291">
    <property type="entry name" value="NAD(P)-bd_dom_sf"/>
</dbReference>
<dbReference type="InterPro" id="IPR002347">
    <property type="entry name" value="SDR_fam"/>
</dbReference>
<dbReference type="PANTHER" id="PTHR43159">
    <property type="entry name" value="ENOYL-[ACYL-CARRIER-PROTEIN] REDUCTASE"/>
    <property type="match status" value="1"/>
</dbReference>
<keyword evidence="6" id="KW-0444">Lipid biosynthesis</keyword>
<accession>A0A8J5G601</accession>
<evidence type="ECO:0000256" key="2">
    <source>
        <dbReference type="ARBA" id="ARBA00005194"/>
    </source>
</evidence>
<keyword evidence="8" id="KW-0934">Plastid</keyword>
<comment type="caution">
    <text evidence="17">The sequence shown here is derived from an EMBL/GenBank/DDBJ whole genome shotgun (WGS) entry which is preliminary data.</text>
</comment>
<dbReference type="CDD" id="cd05372">
    <property type="entry name" value="ENR_SDR"/>
    <property type="match status" value="1"/>
</dbReference>
<evidence type="ECO:0000256" key="15">
    <source>
        <dbReference type="ARBA" id="ARBA00048572"/>
    </source>
</evidence>
<evidence type="ECO:0000256" key="16">
    <source>
        <dbReference type="ARBA" id="ARBA00053870"/>
    </source>
</evidence>
<evidence type="ECO:0000256" key="7">
    <source>
        <dbReference type="ARBA" id="ARBA00022528"/>
    </source>
</evidence>
<keyword evidence="18" id="KW-1185">Reference proteome</keyword>
<evidence type="ECO:0000256" key="9">
    <source>
        <dbReference type="ARBA" id="ARBA00022832"/>
    </source>
</evidence>
<evidence type="ECO:0000256" key="10">
    <source>
        <dbReference type="ARBA" id="ARBA00022946"/>
    </source>
</evidence>
<dbReference type="GO" id="GO:0004318">
    <property type="term" value="F:enoyl-[acyl-carrier-protein] reductase (NADH) activity"/>
    <property type="evidence" value="ECO:0007669"/>
    <property type="project" value="UniProtKB-EC"/>
</dbReference>
<dbReference type="EMBL" id="JACMSC010000011">
    <property type="protein sequence ID" value="KAG6499087.1"/>
    <property type="molecule type" value="Genomic_DNA"/>
</dbReference>
<evidence type="ECO:0000256" key="8">
    <source>
        <dbReference type="ARBA" id="ARBA00022640"/>
    </source>
</evidence>
<dbReference type="SUPFAM" id="SSF51735">
    <property type="entry name" value="NAD(P)-binding Rossmann-fold domains"/>
    <property type="match status" value="1"/>
</dbReference>
<dbReference type="PANTHER" id="PTHR43159:SF2">
    <property type="entry name" value="ENOYL-[ACYL-CARRIER-PROTEIN] REDUCTASE [NADH], CHLOROPLASTIC"/>
    <property type="match status" value="1"/>
</dbReference>
<dbReference type="PRINTS" id="PR00081">
    <property type="entry name" value="GDHRDH"/>
</dbReference>
<dbReference type="Gene3D" id="1.10.8.400">
    <property type="entry name" value="Enoyl acyl carrier protein reductase"/>
    <property type="match status" value="1"/>
</dbReference>
<evidence type="ECO:0000256" key="6">
    <source>
        <dbReference type="ARBA" id="ARBA00022516"/>
    </source>
</evidence>
<sequence length="395" mass="42104">MEAVAATGLQPMAVKTCVSSPSRMFTSRAIISGSNLNVTKTRSDKSPSALSLQSLCVRYSPSSKHQRFTIRAMSEESEKMATYGLPIDLRGKRAFIAGVADDNGYGWAIAKALSAAGAEIIVGTWVPALNIFETSLRRGKFDESRRLPNGSLMEIVKVYPLDAVYDTPEDVPEDVKTNKRYAGSSKWTVKEVAESVRNDFGNIDILVHSLANGPEVTKPLLETSRKGYLAAISASSYSFVSLLQHFLPIINPGGASISLTYIASERTIPGYGGGMSSAKAALESDTKVLAFEAGRKGQVRVNTISAGCFDEFLVCHNSNGPLGSRAAKAIGFIEKMIDYSYSNAPLQKELLADEVGYTAAFLVSPLASAVTGSVVYVDNGLNTMGLATDSPALAV</sequence>
<evidence type="ECO:0000256" key="5">
    <source>
        <dbReference type="ARBA" id="ARBA00012996"/>
    </source>
</evidence>
<gene>
    <name evidence="17" type="ORF">ZIOFF_038843</name>
</gene>
<dbReference type="GO" id="GO:0006633">
    <property type="term" value="P:fatty acid biosynthetic process"/>
    <property type="evidence" value="ECO:0007669"/>
    <property type="project" value="UniProtKB-KW"/>
</dbReference>
<keyword evidence="11" id="KW-0560">Oxidoreductase</keyword>
<dbReference type="GO" id="GO:0009507">
    <property type="term" value="C:chloroplast"/>
    <property type="evidence" value="ECO:0007669"/>
    <property type="project" value="UniProtKB-SubCell"/>
</dbReference>
<reference evidence="17 18" key="1">
    <citation type="submission" date="2020-08" db="EMBL/GenBank/DDBJ databases">
        <title>Plant Genome Project.</title>
        <authorList>
            <person name="Zhang R.-G."/>
        </authorList>
    </citation>
    <scope>NUCLEOTIDE SEQUENCE [LARGE SCALE GENOMIC DNA]</scope>
    <source>
        <tissue evidence="17">Rhizome</tissue>
    </source>
</reference>
<comment type="subcellular location">
    <subcellularLocation>
        <location evidence="1">Plastid</location>
        <location evidence="1">Chloroplast</location>
    </subcellularLocation>
</comment>
<dbReference type="Pfam" id="PF13561">
    <property type="entry name" value="adh_short_C2"/>
    <property type="match status" value="1"/>
</dbReference>
<dbReference type="EC" id="1.3.1.9" evidence="5"/>
<evidence type="ECO:0000256" key="13">
    <source>
        <dbReference type="ARBA" id="ARBA00023160"/>
    </source>
</evidence>
<dbReference type="Gene3D" id="3.40.50.720">
    <property type="entry name" value="NAD(P)-binding Rossmann-like Domain"/>
    <property type="match status" value="1"/>
</dbReference>
<evidence type="ECO:0000313" key="18">
    <source>
        <dbReference type="Proteomes" id="UP000734854"/>
    </source>
</evidence>
<dbReference type="FunFam" id="1.10.8.400:FF:000001">
    <property type="entry name" value="Enoyl-[acyl-carrier-protein] reductase [NADH]"/>
    <property type="match status" value="1"/>
</dbReference>
<comment type="function">
    <text evidence="16">Catalyzes the NAD-dependent reduction of a carbon-carbon double bond in an enoyl moiety that is covalently linked to an acyl carrier protein (ACP). Catalyzes the last reduction step in the de novo synthesis cycle of fatty acids. Involved in the elongation cycle of fatty acids which are used in lipid metabolism. Required for normal plant growth.</text>
</comment>
<organism evidence="17 18">
    <name type="scientific">Zingiber officinale</name>
    <name type="common">Ginger</name>
    <name type="synonym">Amomum zingiber</name>
    <dbReference type="NCBI Taxonomy" id="94328"/>
    <lineage>
        <taxon>Eukaryota</taxon>
        <taxon>Viridiplantae</taxon>
        <taxon>Streptophyta</taxon>
        <taxon>Embryophyta</taxon>
        <taxon>Tracheophyta</taxon>
        <taxon>Spermatophyta</taxon>
        <taxon>Magnoliopsida</taxon>
        <taxon>Liliopsida</taxon>
        <taxon>Zingiberales</taxon>
        <taxon>Zingiberaceae</taxon>
        <taxon>Zingiber</taxon>
    </lineage>
</organism>
<comment type="similarity">
    <text evidence="3">Belongs to the short-chain dehydrogenases/reductases (SDR) family. FabI subfamily.</text>
</comment>
<evidence type="ECO:0000256" key="1">
    <source>
        <dbReference type="ARBA" id="ARBA00004229"/>
    </source>
</evidence>
<evidence type="ECO:0000313" key="17">
    <source>
        <dbReference type="EMBL" id="KAG6499087.1"/>
    </source>
</evidence>
<keyword evidence="9" id="KW-0276">Fatty acid metabolism</keyword>
<protein>
    <recommendedName>
        <fullName evidence="5">enoyl-[acyl-carrier-protein] reductase (NADH)</fullName>
        <ecNumber evidence="5">1.3.1.9</ecNumber>
    </recommendedName>
    <alternativeName>
        <fullName evidence="14">NADH-dependent enoyl-ACP reductase</fullName>
    </alternativeName>
</protein>
<name>A0A8J5G601_ZINOF</name>
<proteinExistence type="inferred from homology"/>
<evidence type="ECO:0000256" key="11">
    <source>
        <dbReference type="ARBA" id="ARBA00023002"/>
    </source>
</evidence>